<evidence type="ECO:0000256" key="1">
    <source>
        <dbReference type="SAM" id="Phobius"/>
    </source>
</evidence>
<dbReference type="EMBL" id="BK032676">
    <property type="protein sequence ID" value="DAF54291.1"/>
    <property type="molecule type" value="Genomic_DNA"/>
</dbReference>
<name>A0A8S5SU14_9CAUD</name>
<reference evidence="2" key="1">
    <citation type="journal article" date="2021" name="Proc. Natl. Acad. Sci. U.S.A.">
        <title>A Catalog of Tens of Thousands of Viruses from Human Metagenomes Reveals Hidden Associations with Chronic Diseases.</title>
        <authorList>
            <person name="Tisza M.J."/>
            <person name="Buck C.B."/>
        </authorList>
    </citation>
    <scope>NUCLEOTIDE SEQUENCE</scope>
    <source>
        <strain evidence="2">CtFRY1</strain>
    </source>
</reference>
<evidence type="ECO:0000313" key="2">
    <source>
        <dbReference type="EMBL" id="DAF54291.1"/>
    </source>
</evidence>
<feature type="transmembrane region" description="Helical" evidence="1">
    <location>
        <begin position="36"/>
        <end position="56"/>
    </location>
</feature>
<accession>A0A8S5SU14</accession>
<protein>
    <submittedName>
        <fullName evidence="2">Uncharacterized protein</fullName>
    </submittedName>
</protein>
<sequence length="100" mass="10556">MEVFHKLEEWVIIAAAGVAGGFVGARMHPEAAQGPVNFVLFVIVGFLCAVFGAPAIAELTGLTSQRMIAGLGFVTAIFWMPIAARIRELIANARFPGGAK</sequence>
<organism evidence="2">
    <name type="scientific">Siphoviridae sp. ctFRY1</name>
    <dbReference type="NCBI Taxonomy" id="2827820"/>
    <lineage>
        <taxon>Viruses</taxon>
        <taxon>Duplodnaviria</taxon>
        <taxon>Heunggongvirae</taxon>
        <taxon>Uroviricota</taxon>
        <taxon>Caudoviricetes</taxon>
    </lineage>
</organism>
<keyword evidence="1" id="KW-1133">Transmembrane helix</keyword>
<proteinExistence type="predicted"/>
<feature type="transmembrane region" description="Helical" evidence="1">
    <location>
        <begin position="68"/>
        <end position="86"/>
    </location>
</feature>
<keyword evidence="1" id="KW-0812">Transmembrane</keyword>
<keyword evidence="1" id="KW-0472">Membrane</keyword>